<proteinExistence type="inferred from homology"/>
<dbReference type="InterPro" id="IPR008258">
    <property type="entry name" value="Transglycosylase_SLT_dom_1"/>
</dbReference>
<evidence type="ECO:0000259" key="3">
    <source>
        <dbReference type="Pfam" id="PF01464"/>
    </source>
</evidence>
<keyword evidence="2" id="KW-0732">Signal</keyword>
<dbReference type="Pfam" id="PF14718">
    <property type="entry name" value="SLT_L"/>
    <property type="match status" value="1"/>
</dbReference>
<evidence type="ECO:0000259" key="4">
    <source>
        <dbReference type="Pfam" id="PF14718"/>
    </source>
</evidence>
<evidence type="ECO:0000256" key="2">
    <source>
        <dbReference type="ARBA" id="ARBA00022729"/>
    </source>
</evidence>
<dbReference type="Pfam" id="PF01464">
    <property type="entry name" value="SLT"/>
    <property type="match status" value="1"/>
</dbReference>
<dbReference type="SUPFAM" id="SSF48435">
    <property type="entry name" value="Bacterial muramidases"/>
    <property type="match status" value="1"/>
</dbReference>
<evidence type="ECO:0000313" key="6">
    <source>
        <dbReference type="Proteomes" id="UP001301442"/>
    </source>
</evidence>
<sequence>MFGIILLSASFAQADEFNDLRADFLLAEEVKWDINSAAYQTKLKKFDGYPLQDYFQLAQLKKNLLMKNEQQISAFLSLYDNTPLDWSLRKPWLLHLIRYKYKKRFIKYYKPSRNKQFTCNYYQYQLDTGVNKNTVLPKITELWLNGESLPKECDKLFSLWTKKGFRTNELIWQRVMLAQQKRKYGLVKYLLKLLPQKEQYLVELWKKIKRSPKQIAQLNKLKRNNKQETLVIVDGLKRLVWRDEVLALSVFEKADKQGRFNNEQKEHILTSLVTAVARSEDPTAQLWFTNLEREHIHSGAVQWRVAALLRSGNFRNLATEIEQLTTDQQADRQWLYWLARSFEQTNQADKAQQIYQQLADQRSYYGFLAAAKIGDKSVLNHKPINIPGHLNGSISNLKAGQRAIELYRLNRLTEARREWGFWMTQLNETEQMMAAKWAHQQGWYDRGIYSLSQIGSLNDMDVRFPMPFQDQFSKAAKKYNVNEAWAYAIARKESIFMSDATSSVGALGLMQVKPITANYINKSKLKRWQILEPDTNIELGVKYLSYLLKKFDNNIVLATVAYNAGPKKVYRWLKAEPSLPVDAWIETIPYKETRGYVKSVLAFTEIYQQKQGKGESPFIQLIEMQIE</sequence>
<dbReference type="InterPro" id="IPR012289">
    <property type="entry name" value="Lytic_TGlycosylase_superhlx_L"/>
</dbReference>
<feature type="domain" description="Lytic transglycosylase superhelical linker" evidence="4">
    <location>
        <begin position="394"/>
        <end position="459"/>
    </location>
</feature>
<reference evidence="5 6" key="1">
    <citation type="submission" date="2023-09" db="EMBL/GenBank/DDBJ databases">
        <authorList>
            <person name="Qi X."/>
        </authorList>
    </citation>
    <scope>NUCLEOTIDE SEQUENCE [LARGE SCALE GENOMIC DNA]</scope>
    <source>
        <strain evidence="5 6">S1-1</strain>
    </source>
</reference>
<evidence type="ECO:0000256" key="1">
    <source>
        <dbReference type="ARBA" id="ARBA00007734"/>
    </source>
</evidence>
<keyword evidence="6" id="KW-1185">Reference proteome</keyword>
<dbReference type="PANTHER" id="PTHR37423:SF5">
    <property type="entry name" value="SOLUBLE LYTIC MUREIN TRANSGLYCOSYLASE"/>
    <property type="match status" value="1"/>
</dbReference>
<name>A0ABZ0GLS6_9GAMM</name>
<dbReference type="EMBL" id="CP136600">
    <property type="protein sequence ID" value="WOH36473.1"/>
    <property type="molecule type" value="Genomic_DNA"/>
</dbReference>
<protein>
    <submittedName>
        <fullName evidence="5">Transglycosylase SLT domain-containing protein</fullName>
    </submittedName>
</protein>
<dbReference type="PANTHER" id="PTHR37423">
    <property type="entry name" value="SOLUBLE LYTIC MUREIN TRANSGLYCOSYLASE-RELATED"/>
    <property type="match status" value="1"/>
</dbReference>
<dbReference type="InterPro" id="IPR037061">
    <property type="entry name" value="Lytic_TGlycoase_superhlx_L_sf"/>
</dbReference>
<dbReference type="Proteomes" id="UP001301442">
    <property type="component" value="Chromosome"/>
</dbReference>
<gene>
    <name evidence="5" type="ORF">RI844_13965</name>
</gene>
<dbReference type="CDD" id="cd13401">
    <property type="entry name" value="Slt70-like"/>
    <property type="match status" value="1"/>
</dbReference>
<dbReference type="Gene3D" id="1.10.1240.20">
    <property type="entry name" value="Lytic transglycosylase, superhelical linker domain"/>
    <property type="match status" value="1"/>
</dbReference>
<dbReference type="RefSeq" id="WP_348395284.1">
    <property type="nucleotide sequence ID" value="NZ_CP136600.1"/>
</dbReference>
<feature type="domain" description="Transglycosylase SLT" evidence="3">
    <location>
        <begin position="472"/>
        <end position="579"/>
    </location>
</feature>
<dbReference type="InterPro" id="IPR008939">
    <property type="entry name" value="Lytic_TGlycosylase_superhlx_U"/>
</dbReference>
<accession>A0ABZ0GLS6</accession>
<dbReference type="Gene3D" id="1.10.530.10">
    <property type="match status" value="1"/>
</dbReference>
<evidence type="ECO:0000313" key="5">
    <source>
        <dbReference type="EMBL" id="WOH36473.1"/>
    </source>
</evidence>
<organism evidence="5 6">
    <name type="scientific">Thalassotalea fonticola</name>
    <dbReference type="NCBI Taxonomy" id="3065649"/>
    <lineage>
        <taxon>Bacteria</taxon>
        <taxon>Pseudomonadati</taxon>
        <taxon>Pseudomonadota</taxon>
        <taxon>Gammaproteobacteria</taxon>
        <taxon>Alteromonadales</taxon>
        <taxon>Colwelliaceae</taxon>
        <taxon>Thalassotalea</taxon>
    </lineage>
</organism>
<comment type="similarity">
    <text evidence="1">Belongs to the transglycosylase Slt family.</text>
</comment>
<dbReference type="InterPro" id="IPR023346">
    <property type="entry name" value="Lysozyme-like_dom_sf"/>
</dbReference>
<dbReference type="SUPFAM" id="SSF53955">
    <property type="entry name" value="Lysozyme-like"/>
    <property type="match status" value="1"/>
</dbReference>
<dbReference type="Gene3D" id="1.25.20.10">
    <property type="entry name" value="Bacterial muramidases"/>
    <property type="match status" value="1"/>
</dbReference>